<dbReference type="RefSeq" id="WP_119989527.1">
    <property type="nucleotide sequence ID" value="NZ_CP032489.1"/>
</dbReference>
<proteinExistence type="predicted"/>
<accession>A0A386HRY2</accession>
<organism evidence="1 2">
    <name type="scientific">Arachidicoccus soli</name>
    <dbReference type="NCBI Taxonomy" id="2341117"/>
    <lineage>
        <taxon>Bacteria</taxon>
        <taxon>Pseudomonadati</taxon>
        <taxon>Bacteroidota</taxon>
        <taxon>Chitinophagia</taxon>
        <taxon>Chitinophagales</taxon>
        <taxon>Chitinophagaceae</taxon>
        <taxon>Arachidicoccus</taxon>
    </lineage>
</organism>
<reference evidence="1 2" key="1">
    <citation type="submission" date="2018-09" db="EMBL/GenBank/DDBJ databases">
        <title>Arachidicoccus sp. nov., a bacterium isolated from soil.</title>
        <authorList>
            <person name="Weon H.-Y."/>
            <person name="Kwon S.-W."/>
            <person name="Lee S.A."/>
        </authorList>
    </citation>
    <scope>NUCLEOTIDE SEQUENCE [LARGE SCALE GENOMIC DNA]</scope>
    <source>
        <strain evidence="1 2">KIS59-12</strain>
    </source>
</reference>
<dbReference type="OrthoDB" id="679343at2"/>
<dbReference type="KEGG" id="ark:D6B99_13990"/>
<evidence type="ECO:0000313" key="1">
    <source>
        <dbReference type="EMBL" id="AYD48615.1"/>
    </source>
</evidence>
<dbReference type="Proteomes" id="UP000266118">
    <property type="component" value="Chromosome"/>
</dbReference>
<gene>
    <name evidence="1" type="ORF">D6B99_13990</name>
</gene>
<name>A0A386HRY2_9BACT</name>
<dbReference type="AlphaFoldDB" id="A0A386HRY2"/>
<protein>
    <submittedName>
        <fullName evidence="1">DUF4157 domain-containing protein</fullName>
    </submittedName>
</protein>
<sequence length="105" mass="12507">MKIKVIENSVIAKLAAFKLKEKRVAITMGNKIYLFGVNKEAFMKDEPWVRHELTHVQQFEKYGFAKFIGKYLLESFKKGYYNNKWEEEARRAETSKESIDLYEFV</sequence>
<evidence type="ECO:0000313" key="2">
    <source>
        <dbReference type="Proteomes" id="UP000266118"/>
    </source>
</evidence>
<dbReference type="EMBL" id="CP032489">
    <property type="protein sequence ID" value="AYD48615.1"/>
    <property type="molecule type" value="Genomic_DNA"/>
</dbReference>
<keyword evidence="2" id="KW-1185">Reference proteome</keyword>